<organism evidence="1 2">
    <name type="scientific">Corchorus olitorius</name>
    <dbReference type="NCBI Taxonomy" id="93759"/>
    <lineage>
        <taxon>Eukaryota</taxon>
        <taxon>Viridiplantae</taxon>
        <taxon>Streptophyta</taxon>
        <taxon>Embryophyta</taxon>
        <taxon>Tracheophyta</taxon>
        <taxon>Spermatophyta</taxon>
        <taxon>Magnoliopsida</taxon>
        <taxon>eudicotyledons</taxon>
        <taxon>Gunneridae</taxon>
        <taxon>Pentapetalae</taxon>
        <taxon>rosids</taxon>
        <taxon>malvids</taxon>
        <taxon>Malvales</taxon>
        <taxon>Malvaceae</taxon>
        <taxon>Grewioideae</taxon>
        <taxon>Apeibeae</taxon>
        <taxon>Corchorus</taxon>
    </lineage>
</organism>
<proteinExistence type="predicted"/>
<name>A0A1R3JM51_9ROSI</name>
<protein>
    <submittedName>
        <fullName evidence="1">Glucan endo-1,3-beta-glucosidase A6-like protein</fullName>
    </submittedName>
</protein>
<gene>
    <name evidence="1" type="ORF">COLO4_15598</name>
</gene>
<dbReference type="EMBL" id="AWUE01015736">
    <property type="protein sequence ID" value="OMO95926.1"/>
    <property type="molecule type" value="Genomic_DNA"/>
</dbReference>
<reference evidence="2" key="1">
    <citation type="submission" date="2013-09" db="EMBL/GenBank/DDBJ databases">
        <title>Corchorus olitorius genome sequencing.</title>
        <authorList>
            <person name="Alam M."/>
            <person name="Haque M.S."/>
            <person name="Islam M.S."/>
            <person name="Emdad E.M."/>
            <person name="Islam M.M."/>
            <person name="Ahmed B."/>
            <person name="Halim A."/>
            <person name="Hossen Q.M.M."/>
            <person name="Hossain M.Z."/>
            <person name="Ahmed R."/>
            <person name="Khan M.M."/>
            <person name="Islam R."/>
            <person name="Rashid M.M."/>
            <person name="Khan S.A."/>
            <person name="Rahman M.S."/>
            <person name="Alam M."/>
            <person name="Yahiya A.S."/>
            <person name="Khan M.S."/>
            <person name="Azam M.S."/>
            <person name="Haque T."/>
            <person name="Lashkar M.Z.H."/>
            <person name="Akhand A.I."/>
            <person name="Morshed G."/>
            <person name="Roy S."/>
            <person name="Uddin K.S."/>
            <person name="Rabeya T."/>
            <person name="Hossain A.S."/>
            <person name="Chowdhury A."/>
            <person name="Snigdha A.R."/>
            <person name="Mortoza M.S."/>
            <person name="Matin S.A."/>
            <person name="Hoque S.M.E."/>
            <person name="Islam M.K."/>
            <person name="Roy D.K."/>
            <person name="Haider R."/>
            <person name="Moosa M.M."/>
            <person name="Elias S.M."/>
            <person name="Hasan A.M."/>
            <person name="Jahan S."/>
            <person name="Shafiuddin M."/>
            <person name="Mahmood N."/>
            <person name="Shommy N.S."/>
        </authorList>
    </citation>
    <scope>NUCLEOTIDE SEQUENCE [LARGE SCALE GENOMIC DNA]</scope>
    <source>
        <strain evidence="2">cv. O-4</strain>
    </source>
</reference>
<evidence type="ECO:0000313" key="2">
    <source>
        <dbReference type="Proteomes" id="UP000187203"/>
    </source>
</evidence>
<evidence type="ECO:0000313" key="1">
    <source>
        <dbReference type="EMBL" id="OMO95926.1"/>
    </source>
</evidence>
<dbReference type="Proteomes" id="UP000187203">
    <property type="component" value="Unassembled WGS sequence"/>
</dbReference>
<accession>A0A1R3JM51</accession>
<comment type="caution">
    <text evidence="1">The sequence shown here is derived from an EMBL/GenBank/DDBJ whole genome shotgun (WGS) entry which is preliminary data.</text>
</comment>
<sequence length="173" mass="18471">MAIVSAKLMISLAVSFLALSLSAVSRFITFFPTPNQPLEPAAAPSLIASDSITGAAAASALSRRYTLFSPYSSIIKCVTCSAASALSCRYTLFSPHSSISECITCSVDTFLQDRFTDALEMVLKYFGYDNITSLIPEAKVENDDDGKKTDDANAILSGDASANKHLKPRLLSL</sequence>
<dbReference type="AlphaFoldDB" id="A0A1R3JM51"/>
<keyword evidence="2" id="KW-1185">Reference proteome</keyword>